<protein>
    <submittedName>
        <fullName evidence="2">Putative RNA-directed DNA polymerase from mobile element jockey-like</fullName>
    </submittedName>
</protein>
<dbReference type="Proteomes" id="UP000230750">
    <property type="component" value="Unassembled WGS sequence"/>
</dbReference>
<reference evidence="2 3" key="1">
    <citation type="journal article" date="2017" name="PLoS Biol.">
        <title>The sea cucumber genome provides insights into morphological evolution and visceral regeneration.</title>
        <authorList>
            <person name="Zhang X."/>
            <person name="Sun L."/>
            <person name="Yuan J."/>
            <person name="Sun Y."/>
            <person name="Gao Y."/>
            <person name="Zhang L."/>
            <person name="Li S."/>
            <person name="Dai H."/>
            <person name="Hamel J.F."/>
            <person name="Liu C."/>
            <person name="Yu Y."/>
            <person name="Liu S."/>
            <person name="Lin W."/>
            <person name="Guo K."/>
            <person name="Jin S."/>
            <person name="Xu P."/>
            <person name="Storey K.B."/>
            <person name="Huan P."/>
            <person name="Zhang T."/>
            <person name="Zhou Y."/>
            <person name="Zhang J."/>
            <person name="Lin C."/>
            <person name="Li X."/>
            <person name="Xing L."/>
            <person name="Huo D."/>
            <person name="Sun M."/>
            <person name="Wang L."/>
            <person name="Mercier A."/>
            <person name="Li F."/>
            <person name="Yang H."/>
            <person name="Xiang J."/>
        </authorList>
    </citation>
    <scope>NUCLEOTIDE SEQUENCE [LARGE SCALE GENOMIC DNA]</scope>
    <source>
        <strain evidence="2">Shaxun</strain>
        <tissue evidence="2">Muscle</tissue>
    </source>
</reference>
<gene>
    <name evidence="2" type="ORF">BSL78_21193</name>
</gene>
<dbReference type="InterPro" id="IPR043502">
    <property type="entry name" value="DNA/RNA_pol_sf"/>
</dbReference>
<dbReference type="EMBL" id="MRZV01000973">
    <property type="protein sequence ID" value="PIK41958.1"/>
    <property type="molecule type" value="Genomic_DNA"/>
</dbReference>
<comment type="caution">
    <text evidence="2">The sequence shown here is derived from an EMBL/GenBank/DDBJ whole genome shotgun (WGS) entry which is preliminary data.</text>
</comment>
<dbReference type="InterPro" id="IPR000477">
    <property type="entry name" value="RT_dom"/>
</dbReference>
<dbReference type="GO" id="GO:0003964">
    <property type="term" value="F:RNA-directed DNA polymerase activity"/>
    <property type="evidence" value="ECO:0007669"/>
    <property type="project" value="UniProtKB-KW"/>
</dbReference>
<proteinExistence type="predicted"/>
<organism evidence="2 3">
    <name type="scientific">Stichopus japonicus</name>
    <name type="common">Sea cucumber</name>
    <dbReference type="NCBI Taxonomy" id="307972"/>
    <lineage>
        <taxon>Eukaryota</taxon>
        <taxon>Metazoa</taxon>
        <taxon>Echinodermata</taxon>
        <taxon>Eleutherozoa</taxon>
        <taxon>Echinozoa</taxon>
        <taxon>Holothuroidea</taxon>
        <taxon>Aspidochirotacea</taxon>
        <taxon>Aspidochirotida</taxon>
        <taxon>Stichopodidae</taxon>
        <taxon>Apostichopus</taxon>
    </lineage>
</organism>
<keyword evidence="2" id="KW-0548">Nucleotidyltransferase</keyword>
<keyword evidence="3" id="KW-1185">Reference proteome</keyword>
<keyword evidence="2" id="KW-0808">Transferase</keyword>
<feature type="domain" description="Reverse transcriptase" evidence="1">
    <location>
        <begin position="1"/>
        <end position="231"/>
    </location>
</feature>
<dbReference type="AlphaFoldDB" id="A0A2G8K1S2"/>
<name>A0A2G8K1S2_STIJA</name>
<keyword evidence="2" id="KW-0695">RNA-directed DNA polymerase</keyword>
<evidence type="ECO:0000259" key="1">
    <source>
        <dbReference type="PROSITE" id="PS50878"/>
    </source>
</evidence>
<dbReference type="OrthoDB" id="4507925at2759"/>
<dbReference type="SUPFAM" id="SSF56672">
    <property type="entry name" value="DNA/RNA polymerases"/>
    <property type="match status" value="1"/>
</dbReference>
<dbReference type="Pfam" id="PF00078">
    <property type="entry name" value="RVT_1"/>
    <property type="match status" value="1"/>
</dbReference>
<evidence type="ECO:0000313" key="2">
    <source>
        <dbReference type="EMBL" id="PIK41958.1"/>
    </source>
</evidence>
<dbReference type="PANTHER" id="PTHR33332">
    <property type="entry name" value="REVERSE TRANSCRIPTASE DOMAIN-CONTAINING PROTEIN"/>
    <property type="match status" value="1"/>
</dbReference>
<evidence type="ECO:0000313" key="3">
    <source>
        <dbReference type="Proteomes" id="UP000230750"/>
    </source>
</evidence>
<dbReference type="STRING" id="307972.A0A2G8K1S2"/>
<accession>A0A2G8K1S2</accession>
<sequence>MDENVLKNYRPVAKIPYIAKLIEQAVKKQIDAHLALHGLLPKFQSAYRVNHSTETAIIRVHNDTMVALDKKLDVLLLLLDLSAAFETIDHNILLHRLEFTFGFTGIVLEWFSSYLKTGSSNKSDETTPICGVPQGTTLGPILFILYTAPLEEIIIRHGLEPMLFADYTQLYIAFKRKGDAQSRIEACIDEIRVWMTENLLVLNDSKTEVIHFTSKFKAANKLESLRVGSSEVSSVPLVRNLGVYFDQSGLMEENINQICKSAYGSLVEFVAF</sequence>
<dbReference type="PROSITE" id="PS50878">
    <property type="entry name" value="RT_POL"/>
    <property type="match status" value="1"/>
</dbReference>